<gene>
    <name evidence="1" type="ORF">X805_34120</name>
</gene>
<proteinExistence type="predicted"/>
<dbReference type="EMBL" id="AZRA01000103">
    <property type="protein sequence ID" value="KDB50993.1"/>
    <property type="molecule type" value="Genomic_DNA"/>
</dbReference>
<dbReference type="STRING" id="34103.SAMN05421778_103239"/>
<comment type="caution">
    <text evidence="1">The sequence shown here is derived from an EMBL/GenBank/DDBJ whole genome shotgun (WGS) entry which is preliminary data.</text>
</comment>
<dbReference type="AlphaFoldDB" id="A0A059KIS4"/>
<evidence type="ECO:0000313" key="1">
    <source>
        <dbReference type="EMBL" id="KDB50993.1"/>
    </source>
</evidence>
<dbReference type="PATRIC" id="fig|1286631.3.peg.3332"/>
<organism evidence="1 2">
    <name type="scientific">Sphaerotilus natans subsp. natans DSM 6575</name>
    <dbReference type="NCBI Taxonomy" id="1286631"/>
    <lineage>
        <taxon>Bacteria</taxon>
        <taxon>Pseudomonadati</taxon>
        <taxon>Pseudomonadota</taxon>
        <taxon>Betaproteobacteria</taxon>
        <taxon>Burkholderiales</taxon>
        <taxon>Sphaerotilaceae</taxon>
        <taxon>Sphaerotilus</taxon>
    </lineage>
</organism>
<dbReference type="Proteomes" id="UP000026714">
    <property type="component" value="Unassembled WGS sequence"/>
</dbReference>
<evidence type="ECO:0000313" key="2">
    <source>
        <dbReference type="Proteomes" id="UP000026714"/>
    </source>
</evidence>
<keyword evidence="2" id="KW-1185">Reference proteome</keyword>
<reference evidence="1 2" key="1">
    <citation type="journal article" date="2014" name="FEMS Microbiol. Ecol.">
        <title>Sphaerotilus natans encrusted with nanoball-shaped Fe(III) oxide minerals formed by nitrate-reducing mixotrophic Fe(II) oxidation.</title>
        <authorList>
            <person name="Park S."/>
            <person name="Kim D.H."/>
            <person name="Lee J.H."/>
            <person name="Hur H.G."/>
        </authorList>
    </citation>
    <scope>NUCLEOTIDE SEQUENCE [LARGE SCALE GENOMIC DNA]</scope>
    <source>
        <strain evidence="1 2">DSM 6575</strain>
    </source>
</reference>
<dbReference type="RefSeq" id="WP_037484561.1">
    <property type="nucleotide sequence ID" value="NZ_AZRA01000103.1"/>
</dbReference>
<sequence length="87" mass="9600">MSTRHLDTLLIDFRSGELDASALAHGFRDTAAHWPGLPERYSQVLGQLLMQVESSALFTEESCSFSRGDLSDALGQWLAKARQVAPH</sequence>
<name>A0A059KIS4_9BURK</name>
<protein>
    <submittedName>
        <fullName evidence="1">Uncharacterized protein</fullName>
    </submittedName>
</protein>
<dbReference type="eggNOG" id="ENOG50318DI">
    <property type="taxonomic scope" value="Bacteria"/>
</dbReference>
<accession>A0A059KIS4</accession>